<gene>
    <name evidence="6" type="ORF">PVAND_012635</name>
</gene>
<protein>
    <recommendedName>
        <fullName evidence="8">VWFC domain-containing protein</fullName>
    </recommendedName>
</protein>
<keyword evidence="2" id="KW-0964">Secreted</keyword>
<evidence type="ECO:0000256" key="5">
    <source>
        <dbReference type="SAM" id="SignalP"/>
    </source>
</evidence>
<evidence type="ECO:0008006" key="8">
    <source>
        <dbReference type="Google" id="ProtNLM"/>
    </source>
</evidence>
<reference evidence="6" key="1">
    <citation type="submission" date="2021-03" db="EMBL/GenBank/DDBJ databases">
        <title>Chromosome level genome of the anhydrobiotic midge Polypedilum vanderplanki.</title>
        <authorList>
            <person name="Yoshida Y."/>
            <person name="Kikawada T."/>
            <person name="Gusev O."/>
        </authorList>
    </citation>
    <scope>NUCLEOTIDE SEQUENCE</scope>
    <source>
        <strain evidence="6">NIAS01</strain>
        <tissue evidence="6">Whole body or cell culture</tissue>
    </source>
</reference>
<dbReference type="PANTHER" id="PTHR46698">
    <property type="entry name" value="CROSSVEINLESS 2"/>
    <property type="match status" value="1"/>
</dbReference>
<feature type="signal peptide" evidence="5">
    <location>
        <begin position="1"/>
        <end position="20"/>
    </location>
</feature>
<dbReference type="InterPro" id="IPR052424">
    <property type="entry name" value="Kielin_Chordin-BMP_Reg"/>
</dbReference>
<keyword evidence="3 5" id="KW-0732">Signal</keyword>
<feature type="compositionally biased region" description="Acidic residues" evidence="4">
    <location>
        <begin position="329"/>
        <end position="343"/>
    </location>
</feature>
<proteinExistence type="predicted"/>
<evidence type="ECO:0000256" key="2">
    <source>
        <dbReference type="ARBA" id="ARBA00022525"/>
    </source>
</evidence>
<feature type="region of interest" description="Disordered" evidence="4">
    <location>
        <begin position="355"/>
        <end position="385"/>
    </location>
</feature>
<feature type="region of interest" description="Disordered" evidence="4">
    <location>
        <begin position="499"/>
        <end position="530"/>
    </location>
</feature>
<evidence type="ECO:0000256" key="1">
    <source>
        <dbReference type="ARBA" id="ARBA00004613"/>
    </source>
</evidence>
<evidence type="ECO:0000256" key="3">
    <source>
        <dbReference type="ARBA" id="ARBA00022729"/>
    </source>
</evidence>
<evidence type="ECO:0000313" key="7">
    <source>
        <dbReference type="Proteomes" id="UP001107558"/>
    </source>
</evidence>
<feature type="region of interest" description="Disordered" evidence="4">
    <location>
        <begin position="454"/>
        <end position="484"/>
    </location>
</feature>
<feature type="chain" id="PRO_5039916793" description="VWFC domain-containing protein" evidence="5">
    <location>
        <begin position="21"/>
        <end position="966"/>
    </location>
</feature>
<dbReference type="Proteomes" id="UP001107558">
    <property type="component" value="Chromosome 1"/>
</dbReference>
<comment type="subcellular location">
    <subcellularLocation>
        <location evidence="1">Secreted</location>
    </subcellularLocation>
</comment>
<dbReference type="AlphaFoldDB" id="A0A9J6CN07"/>
<evidence type="ECO:0000313" key="6">
    <source>
        <dbReference type="EMBL" id="KAG5683349.1"/>
    </source>
</evidence>
<name>A0A9J6CN07_POLVA</name>
<dbReference type="EMBL" id="JADBJN010000001">
    <property type="protein sequence ID" value="KAG5683349.1"/>
    <property type="molecule type" value="Genomic_DNA"/>
</dbReference>
<dbReference type="PANTHER" id="PTHR46698:SF3">
    <property type="entry name" value="TENECTIN ISOFORM 1-RELATED"/>
    <property type="match status" value="1"/>
</dbReference>
<keyword evidence="7" id="KW-1185">Reference proteome</keyword>
<feature type="region of interest" description="Disordered" evidence="4">
    <location>
        <begin position="322"/>
        <end position="343"/>
    </location>
</feature>
<comment type="caution">
    <text evidence="6">The sequence shown here is derived from an EMBL/GenBank/DDBJ whole genome shotgun (WGS) entry which is preliminary data.</text>
</comment>
<dbReference type="OrthoDB" id="7482456at2759"/>
<organism evidence="6 7">
    <name type="scientific">Polypedilum vanderplanki</name>
    <name type="common">Sleeping chironomid midge</name>
    <dbReference type="NCBI Taxonomy" id="319348"/>
    <lineage>
        <taxon>Eukaryota</taxon>
        <taxon>Metazoa</taxon>
        <taxon>Ecdysozoa</taxon>
        <taxon>Arthropoda</taxon>
        <taxon>Hexapoda</taxon>
        <taxon>Insecta</taxon>
        <taxon>Pterygota</taxon>
        <taxon>Neoptera</taxon>
        <taxon>Endopterygota</taxon>
        <taxon>Diptera</taxon>
        <taxon>Nematocera</taxon>
        <taxon>Chironomoidea</taxon>
        <taxon>Chironomidae</taxon>
        <taxon>Chironominae</taxon>
        <taxon>Polypedilum</taxon>
        <taxon>Polypedilum</taxon>
    </lineage>
</organism>
<accession>A0A9J6CN07</accession>
<sequence>MNWFFYVIILLYLLVQFSYSTPQHNNHRNGYAIGVDKGMAMGCLHNSTMFADTSIVPTSEPCLVCKCSKRNLLCVRRVCKDQPYPPPRGCILVYKKTLCCPYLSCSKYHVNYYKNSERNRENNFHQITQEKVSEKRYRTDDEAEEMNGGCIESGSLYASGSAMYRSSSSSTCTYCYCINGQQKCIKPKCMLKNTKCKPIFMEASCCPIKYDCNNNSNSSAIAISNKHQQQQQQYGSVNKFALVKRKNRSNGCVVGEKQFHEGERLPHDDERPCEVCYCIKGMRKCTIKKCAPVIRGCVPKIPITGSCCPTSYDCRRSIKFKRESRQENENEEEEDETEEEDSDTIDFFSLLFGSDEPKEKEETMTPIATTTTAPPPFKALPPSSSSTESSFFDLIRAGLEMIDANADKIDTHLNSIVPSTPETTTEKVLTETSTTEGKSLVTTTASVNEMTKGLPSMTTTEKESFSVKSTSTLPMKSESDEKTTTMPTMVTKSLTMKMAPAATKATTTRTLTTPSTTIKSTTKSSTAASSSQTLTITTTKLSTASAKVNSIITTSSMRPLTTTSSKIATTTRRILSETSKRATTKRPTTTTTVRTTSSKKYIVPSVLQHQRIPVQFNADVLPDTKLVVSSGSDENEADTLPNLEIIPFVAHDAIKTDKYEPYRPSPSAAASSAILPSYDNLEKDYFAATDKEKPFRYNNKFIHHNYDDTLDYVHTNPHDRIDNGPYYYETNENQFDAFSPPNEQDFLGGFSPKESIFDEVPSSTSVSFELPLKHNDYAQKPLDTTTVAAAPIAYENKSNLTTMEKKNVVTLAINQTNEHKHHEQSTVPNFKKISTNFTSFIDDLLQANVLDESMTTKITTKAPLATATHSSTSAPIKSIINDDDFIIKHLRVSTTTMASTTVKREPGLMEIFSKPSKPTMNGLLKLAGCNIYGQMYEVGQVIEELSNRCLECKCLPDIGVGCVPKC</sequence>
<feature type="region of interest" description="Disordered" evidence="4">
    <location>
        <begin position="417"/>
        <end position="438"/>
    </location>
</feature>
<dbReference type="GO" id="GO:0005576">
    <property type="term" value="C:extracellular region"/>
    <property type="evidence" value="ECO:0007669"/>
    <property type="project" value="UniProtKB-SubCell"/>
</dbReference>
<evidence type="ECO:0000256" key="4">
    <source>
        <dbReference type="SAM" id="MobiDB-lite"/>
    </source>
</evidence>
<dbReference type="SUPFAM" id="SSF57603">
    <property type="entry name" value="FnI-like domain"/>
    <property type="match status" value="3"/>
</dbReference>